<sequence>MAPSLDCVVSSLLCAEDNSAILYDEDEGMDNVAVEEFDDGWNHRNYLAVNRNQSFYGDDEALIGLSMLSEECLAEMIKREFDHLPATDYLERFKSGKLDLGSREEVVNWILKVNAHFNFGPLCLYSSINYLDRFLSAYELPSKAWMMPLLAVSCVSLASKMEETEVPLSLDLQVCELKFIFEAKTIQRMELLVLSTLKWRMQAITPFSFLDNFLKKINDDQVCSRLSIAKATQLILGTIKGIEFLEFRPSEVAAAAAISAAGEIQAVDTEKAVSALIQHVQKDKVIKCVKMINELSSFDELIIKGPPNAATAPSSVPQSPIGVLDAACLSYKTDETAAAAVGGSCANSSLDPCPVAKRRKLVNL</sequence>
<gene>
    <name evidence="1" type="ORF">M9H77_32175</name>
</gene>
<proteinExistence type="predicted"/>
<protein>
    <submittedName>
        <fullName evidence="1">Uncharacterized protein</fullName>
    </submittedName>
</protein>
<evidence type="ECO:0000313" key="1">
    <source>
        <dbReference type="EMBL" id="KAI5654988.1"/>
    </source>
</evidence>
<dbReference type="Proteomes" id="UP001060085">
    <property type="component" value="Linkage Group LG07"/>
</dbReference>
<name>A0ACC0A279_CATRO</name>
<dbReference type="EMBL" id="CM044707">
    <property type="protein sequence ID" value="KAI5654988.1"/>
    <property type="molecule type" value="Genomic_DNA"/>
</dbReference>
<comment type="caution">
    <text evidence="1">The sequence shown here is derived from an EMBL/GenBank/DDBJ whole genome shotgun (WGS) entry which is preliminary data.</text>
</comment>
<organism evidence="1 2">
    <name type="scientific">Catharanthus roseus</name>
    <name type="common">Madagascar periwinkle</name>
    <name type="synonym">Vinca rosea</name>
    <dbReference type="NCBI Taxonomy" id="4058"/>
    <lineage>
        <taxon>Eukaryota</taxon>
        <taxon>Viridiplantae</taxon>
        <taxon>Streptophyta</taxon>
        <taxon>Embryophyta</taxon>
        <taxon>Tracheophyta</taxon>
        <taxon>Spermatophyta</taxon>
        <taxon>Magnoliopsida</taxon>
        <taxon>eudicotyledons</taxon>
        <taxon>Gunneridae</taxon>
        <taxon>Pentapetalae</taxon>
        <taxon>asterids</taxon>
        <taxon>lamiids</taxon>
        <taxon>Gentianales</taxon>
        <taxon>Apocynaceae</taxon>
        <taxon>Rauvolfioideae</taxon>
        <taxon>Vinceae</taxon>
        <taxon>Catharanthinae</taxon>
        <taxon>Catharanthus</taxon>
    </lineage>
</organism>
<keyword evidence="2" id="KW-1185">Reference proteome</keyword>
<evidence type="ECO:0000313" key="2">
    <source>
        <dbReference type="Proteomes" id="UP001060085"/>
    </source>
</evidence>
<accession>A0ACC0A279</accession>
<reference evidence="2" key="1">
    <citation type="journal article" date="2023" name="Nat. Plants">
        <title>Single-cell RNA sequencing provides a high-resolution roadmap for understanding the multicellular compartmentation of specialized metabolism.</title>
        <authorList>
            <person name="Sun S."/>
            <person name="Shen X."/>
            <person name="Li Y."/>
            <person name="Li Y."/>
            <person name="Wang S."/>
            <person name="Li R."/>
            <person name="Zhang H."/>
            <person name="Shen G."/>
            <person name="Guo B."/>
            <person name="Wei J."/>
            <person name="Xu J."/>
            <person name="St-Pierre B."/>
            <person name="Chen S."/>
            <person name="Sun C."/>
        </authorList>
    </citation>
    <scope>NUCLEOTIDE SEQUENCE [LARGE SCALE GENOMIC DNA]</scope>
</reference>